<organism evidence="2 3">
    <name type="scientific">Gordonia phage Cozz</name>
    <dbReference type="NCBI Taxonomy" id="1838066"/>
    <lineage>
        <taxon>Viruses</taxon>
        <taxon>Duplodnaviria</taxon>
        <taxon>Heunggongvirae</taxon>
        <taxon>Uroviricota</taxon>
        <taxon>Caudoviricetes</taxon>
        <taxon>Emalynvirus</taxon>
        <taxon>Emalynvirus cozz</taxon>
    </lineage>
</organism>
<gene>
    <name evidence="2" type="primary">66</name>
    <name evidence="2" type="ORF">PBI_COZZ_66</name>
</gene>
<dbReference type="EMBL" id="KU998239">
    <property type="protein sequence ID" value="ANA85772.1"/>
    <property type="molecule type" value="Genomic_DNA"/>
</dbReference>
<proteinExistence type="predicted"/>
<dbReference type="Proteomes" id="UP000203169">
    <property type="component" value="Segment"/>
</dbReference>
<dbReference type="OrthoDB" id="20631at10239"/>
<keyword evidence="3" id="KW-1185">Reference proteome</keyword>
<dbReference type="GeneID" id="28802842"/>
<evidence type="ECO:0000313" key="3">
    <source>
        <dbReference type="Proteomes" id="UP000203169"/>
    </source>
</evidence>
<reference evidence="2 3" key="1">
    <citation type="submission" date="2016-03" db="EMBL/GenBank/DDBJ databases">
        <authorList>
            <person name="Montgomery M.T."/>
            <person name="Guerrero C.A."/>
            <person name="Mavrich T.N."/>
            <person name="Pope W.H."/>
            <person name="Garlena R.A."/>
            <person name="Russell D.A."/>
            <person name="Jacobs-Sera D."/>
            <person name="Hendrix R.W."/>
            <person name="Hatfull G.F."/>
        </authorList>
    </citation>
    <scope>NUCLEOTIDE SEQUENCE [LARGE SCALE GENOMIC DNA]</scope>
</reference>
<protein>
    <submittedName>
        <fullName evidence="2">Uncharacterized protein</fullName>
    </submittedName>
</protein>
<feature type="compositionally biased region" description="Basic residues" evidence="1">
    <location>
        <begin position="1"/>
        <end position="11"/>
    </location>
</feature>
<dbReference type="KEGG" id="vg:28802842"/>
<sequence>MSRRGKPRRLKGSQAVGHSATDNGWFIPSGKSVEAVQNKARELWESVDEEPTRAEYEHRPALKDARAVGRVEGMAIALAILKANPDGSVRKASEELRRIKYGKPGSKADRAGLNP</sequence>
<name>A0A160DDI6_9CAUD</name>
<evidence type="ECO:0000256" key="1">
    <source>
        <dbReference type="SAM" id="MobiDB-lite"/>
    </source>
</evidence>
<feature type="region of interest" description="Disordered" evidence="1">
    <location>
        <begin position="1"/>
        <end position="26"/>
    </location>
</feature>
<dbReference type="RefSeq" id="YP_009276525.1">
    <property type="nucleotide sequence ID" value="NC_030941.1"/>
</dbReference>
<accession>A0A160DDI6</accession>
<evidence type="ECO:0000313" key="2">
    <source>
        <dbReference type="EMBL" id="ANA85772.1"/>
    </source>
</evidence>